<accession>A0A913WYA9</accession>
<evidence type="ECO:0000259" key="2">
    <source>
        <dbReference type="PROSITE" id="PS50022"/>
    </source>
</evidence>
<reference evidence="4" key="1">
    <citation type="submission" date="2022-11" db="UniProtKB">
        <authorList>
            <consortium name="EnsemblMetazoa"/>
        </authorList>
    </citation>
    <scope>IDENTIFICATION</scope>
</reference>
<dbReference type="InterPro" id="IPR000421">
    <property type="entry name" value="FA58C"/>
</dbReference>
<evidence type="ECO:0000256" key="1">
    <source>
        <dbReference type="SAM" id="SignalP"/>
    </source>
</evidence>
<dbReference type="SUPFAM" id="SSF49785">
    <property type="entry name" value="Galactose-binding domain-like"/>
    <property type="match status" value="1"/>
</dbReference>
<dbReference type="EnsemblMetazoa" id="XM_021040345.2">
    <property type="protein sequence ID" value="XP_020896004.1"/>
    <property type="gene ID" value="LOC110234931"/>
</dbReference>
<keyword evidence="1" id="KW-0732">Signal</keyword>
<organism evidence="4 5">
    <name type="scientific">Exaiptasia diaphana</name>
    <name type="common">Tropical sea anemone</name>
    <name type="synonym">Aiptasia pulchella</name>
    <dbReference type="NCBI Taxonomy" id="2652724"/>
    <lineage>
        <taxon>Eukaryota</taxon>
        <taxon>Metazoa</taxon>
        <taxon>Cnidaria</taxon>
        <taxon>Anthozoa</taxon>
        <taxon>Hexacorallia</taxon>
        <taxon>Actiniaria</taxon>
        <taxon>Aiptasiidae</taxon>
        <taxon>Exaiptasia</taxon>
    </lineage>
</organism>
<name>A0A913WYA9_EXADI</name>
<dbReference type="PANTHER" id="PTHR24543:SF291">
    <property type="entry name" value="SMOKE ALARM, ISOFORM D"/>
    <property type="match status" value="1"/>
</dbReference>
<dbReference type="Gene3D" id="2.60.120.260">
    <property type="entry name" value="Galactose-binding domain-like"/>
    <property type="match status" value="1"/>
</dbReference>
<protein>
    <recommendedName>
        <fullName evidence="6">F5/8 type C domain-containing protein</fullName>
    </recommendedName>
</protein>
<proteinExistence type="predicted"/>
<feature type="domain" description="F5/8 type C" evidence="2">
    <location>
        <begin position="187"/>
        <end position="290"/>
    </location>
</feature>
<keyword evidence="5" id="KW-1185">Reference proteome</keyword>
<evidence type="ECO:0008006" key="6">
    <source>
        <dbReference type="Google" id="ProtNLM"/>
    </source>
</evidence>
<dbReference type="PROSITE" id="PS50948">
    <property type="entry name" value="PAN"/>
    <property type="match status" value="1"/>
</dbReference>
<dbReference type="AlphaFoldDB" id="A0A913WYA9"/>
<dbReference type="OrthoDB" id="6071166at2759"/>
<dbReference type="PROSITE" id="PS50022">
    <property type="entry name" value="FA58C_3"/>
    <property type="match status" value="1"/>
</dbReference>
<evidence type="ECO:0000259" key="3">
    <source>
        <dbReference type="PROSITE" id="PS50948"/>
    </source>
</evidence>
<dbReference type="CDD" id="cd00057">
    <property type="entry name" value="FA58C"/>
    <property type="match status" value="1"/>
</dbReference>
<feature type="domain" description="Apple" evidence="3">
    <location>
        <begin position="26"/>
        <end position="112"/>
    </location>
</feature>
<dbReference type="InterPro" id="IPR000884">
    <property type="entry name" value="TSP1_rpt"/>
</dbReference>
<dbReference type="PANTHER" id="PTHR24543">
    <property type="entry name" value="MULTICOPPER OXIDASE-RELATED"/>
    <property type="match status" value="1"/>
</dbReference>
<dbReference type="PROSITE" id="PS01285">
    <property type="entry name" value="FA58C_1"/>
    <property type="match status" value="1"/>
</dbReference>
<feature type="chain" id="PRO_5037136865" description="F5/8 type C domain-containing protein" evidence="1">
    <location>
        <begin position="23"/>
        <end position="290"/>
    </location>
</feature>
<feature type="signal peptide" evidence="1">
    <location>
        <begin position="1"/>
        <end position="22"/>
    </location>
</feature>
<evidence type="ECO:0000313" key="4">
    <source>
        <dbReference type="EnsemblMetazoa" id="XP_020896004.1"/>
    </source>
</evidence>
<evidence type="ECO:0000313" key="5">
    <source>
        <dbReference type="Proteomes" id="UP000887567"/>
    </source>
</evidence>
<dbReference type="InterPro" id="IPR003609">
    <property type="entry name" value="Pan_app"/>
</dbReference>
<dbReference type="InterPro" id="IPR008979">
    <property type="entry name" value="Galactose-bd-like_sf"/>
</dbReference>
<sequence length="290" mass="33190">MDVFHTFFFLILNFAQFSMLKGENGCRDLDFLRCYVNKTLKDHVIRLLRVSSPAKPNCQHECFKDVRCTSYNLRKQRDKGRTCELNDADHLSDHGDLLPSEGAEYCPIKNPCASKPCRAAGKVCLPDFAWNTYQCKDGKWSKWSAWECRCFNRTRSRECKNPLTNQTAADCIGAKIQSEKCQHQIACVLPLGMEDGRIQDSQISASSYYKGVPPDECLPSKGRLNQRYAQAWCAAVFAAGQYLQVDLGSVRKVFKIATQGRDTSYNQYVKKYKLQYTNDTVDDWHHYPVS</sequence>
<dbReference type="KEGG" id="epa:110234931"/>
<dbReference type="Pfam" id="PF00754">
    <property type="entry name" value="F5_F8_type_C"/>
    <property type="match status" value="1"/>
</dbReference>
<dbReference type="Proteomes" id="UP000887567">
    <property type="component" value="Unplaced"/>
</dbReference>
<dbReference type="GeneID" id="110234931"/>
<dbReference type="PROSITE" id="PS50092">
    <property type="entry name" value="TSP1"/>
    <property type="match status" value="1"/>
</dbReference>
<dbReference type="RefSeq" id="XP_020896004.1">
    <property type="nucleotide sequence ID" value="XM_021040345.2"/>
</dbReference>